<gene>
    <name evidence="9" type="ORF">QBC46DRAFT_47086</name>
</gene>
<keyword evidence="6 7" id="KW-0349">Heme</keyword>
<dbReference type="GO" id="GO:0004497">
    <property type="term" value="F:monooxygenase activity"/>
    <property type="evidence" value="ECO:0007669"/>
    <property type="project" value="UniProtKB-KW"/>
</dbReference>
<feature type="binding site" description="axial binding residue" evidence="6">
    <location>
        <position position="455"/>
    </location>
    <ligand>
        <name>heme</name>
        <dbReference type="ChEBI" id="CHEBI:30413"/>
    </ligand>
    <ligandPart>
        <name>Fe</name>
        <dbReference type="ChEBI" id="CHEBI:18248"/>
    </ligandPart>
</feature>
<keyword evidence="7" id="KW-0560">Oxidoreductase</keyword>
<evidence type="ECO:0000256" key="5">
    <source>
        <dbReference type="ARBA" id="ARBA00023033"/>
    </source>
</evidence>
<evidence type="ECO:0000313" key="9">
    <source>
        <dbReference type="EMBL" id="KAK3935536.1"/>
    </source>
</evidence>
<keyword evidence="10" id="KW-1185">Reference proteome</keyword>
<keyword evidence="8" id="KW-1133">Transmembrane helix</keyword>
<keyword evidence="5 7" id="KW-0503">Monooxygenase</keyword>
<keyword evidence="8" id="KW-0472">Membrane</keyword>
<keyword evidence="3 6" id="KW-0479">Metal-binding</keyword>
<dbReference type="PANTHER" id="PTHR47582">
    <property type="entry name" value="P450, PUTATIVE (EUROFUNG)-RELATED"/>
    <property type="match status" value="1"/>
</dbReference>
<proteinExistence type="inferred from homology"/>
<dbReference type="Proteomes" id="UP001303473">
    <property type="component" value="Unassembled WGS sequence"/>
</dbReference>
<evidence type="ECO:0000256" key="3">
    <source>
        <dbReference type="ARBA" id="ARBA00022723"/>
    </source>
</evidence>
<dbReference type="Gene3D" id="1.10.630.10">
    <property type="entry name" value="Cytochrome P450"/>
    <property type="match status" value="1"/>
</dbReference>
<evidence type="ECO:0000256" key="1">
    <source>
        <dbReference type="ARBA" id="ARBA00001971"/>
    </source>
</evidence>
<dbReference type="CDD" id="cd11040">
    <property type="entry name" value="CYP7_CYP8-like"/>
    <property type="match status" value="1"/>
</dbReference>
<dbReference type="GO" id="GO:0020037">
    <property type="term" value="F:heme binding"/>
    <property type="evidence" value="ECO:0007669"/>
    <property type="project" value="InterPro"/>
</dbReference>
<keyword evidence="4 6" id="KW-0408">Iron</keyword>
<evidence type="ECO:0000256" key="6">
    <source>
        <dbReference type="PIRSR" id="PIRSR602403-1"/>
    </source>
</evidence>
<dbReference type="PANTHER" id="PTHR47582:SF1">
    <property type="entry name" value="P450, PUTATIVE (EUROFUNG)-RELATED"/>
    <property type="match status" value="1"/>
</dbReference>
<name>A0AAN6MXW2_9PEZI</name>
<dbReference type="AlphaFoldDB" id="A0AAN6MXW2"/>
<dbReference type="InterPro" id="IPR001128">
    <property type="entry name" value="Cyt_P450"/>
</dbReference>
<dbReference type="InterPro" id="IPR053007">
    <property type="entry name" value="CYP450_monoxygenase_sec-met"/>
</dbReference>
<evidence type="ECO:0000256" key="4">
    <source>
        <dbReference type="ARBA" id="ARBA00023004"/>
    </source>
</evidence>
<dbReference type="Pfam" id="PF00067">
    <property type="entry name" value="p450"/>
    <property type="match status" value="1"/>
</dbReference>
<dbReference type="InterPro" id="IPR036396">
    <property type="entry name" value="Cyt_P450_sf"/>
</dbReference>
<organism evidence="9 10">
    <name type="scientific">Diplogelasinospora grovesii</name>
    <dbReference type="NCBI Taxonomy" id="303347"/>
    <lineage>
        <taxon>Eukaryota</taxon>
        <taxon>Fungi</taxon>
        <taxon>Dikarya</taxon>
        <taxon>Ascomycota</taxon>
        <taxon>Pezizomycotina</taxon>
        <taxon>Sordariomycetes</taxon>
        <taxon>Sordariomycetidae</taxon>
        <taxon>Sordariales</taxon>
        <taxon>Diplogelasinosporaceae</taxon>
        <taxon>Diplogelasinospora</taxon>
    </lineage>
</organism>
<comment type="caution">
    <text evidence="9">The sequence shown here is derived from an EMBL/GenBank/DDBJ whole genome shotgun (WGS) entry which is preliminary data.</text>
</comment>
<evidence type="ECO:0000256" key="2">
    <source>
        <dbReference type="ARBA" id="ARBA00010617"/>
    </source>
</evidence>
<evidence type="ECO:0000256" key="8">
    <source>
        <dbReference type="SAM" id="Phobius"/>
    </source>
</evidence>
<dbReference type="GO" id="GO:0016705">
    <property type="term" value="F:oxidoreductase activity, acting on paired donors, with incorporation or reduction of molecular oxygen"/>
    <property type="evidence" value="ECO:0007669"/>
    <property type="project" value="InterPro"/>
</dbReference>
<evidence type="ECO:0000256" key="7">
    <source>
        <dbReference type="RuleBase" id="RU000461"/>
    </source>
</evidence>
<accession>A0AAN6MXW2</accession>
<dbReference type="PROSITE" id="PS00086">
    <property type="entry name" value="CYTOCHROME_P450"/>
    <property type="match status" value="1"/>
</dbReference>
<dbReference type="PRINTS" id="PR00465">
    <property type="entry name" value="EP450IV"/>
</dbReference>
<evidence type="ECO:0000313" key="10">
    <source>
        <dbReference type="Proteomes" id="UP001303473"/>
    </source>
</evidence>
<feature type="transmembrane region" description="Helical" evidence="8">
    <location>
        <begin position="12"/>
        <end position="35"/>
    </location>
</feature>
<reference evidence="10" key="1">
    <citation type="journal article" date="2023" name="Mol. Phylogenet. Evol.">
        <title>Genome-scale phylogeny and comparative genomics of the fungal order Sordariales.</title>
        <authorList>
            <person name="Hensen N."/>
            <person name="Bonometti L."/>
            <person name="Westerberg I."/>
            <person name="Brannstrom I.O."/>
            <person name="Guillou S."/>
            <person name="Cros-Aarteil S."/>
            <person name="Calhoun S."/>
            <person name="Haridas S."/>
            <person name="Kuo A."/>
            <person name="Mondo S."/>
            <person name="Pangilinan J."/>
            <person name="Riley R."/>
            <person name="LaButti K."/>
            <person name="Andreopoulos B."/>
            <person name="Lipzen A."/>
            <person name="Chen C."/>
            <person name="Yan M."/>
            <person name="Daum C."/>
            <person name="Ng V."/>
            <person name="Clum A."/>
            <person name="Steindorff A."/>
            <person name="Ohm R.A."/>
            <person name="Martin F."/>
            <person name="Silar P."/>
            <person name="Natvig D.O."/>
            <person name="Lalanne C."/>
            <person name="Gautier V."/>
            <person name="Ament-Velasquez S.L."/>
            <person name="Kruys A."/>
            <person name="Hutchinson M.I."/>
            <person name="Powell A.J."/>
            <person name="Barry K."/>
            <person name="Miller A.N."/>
            <person name="Grigoriev I.V."/>
            <person name="Debuchy R."/>
            <person name="Gladieux P."/>
            <person name="Hiltunen Thoren M."/>
            <person name="Johannesson H."/>
        </authorList>
    </citation>
    <scope>NUCLEOTIDE SEQUENCE [LARGE SCALE GENOMIC DNA]</scope>
    <source>
        <strain evidence="10">CBS 340.73</strain>
    </source>
</reference>
<keyword evidence="8" id="KW-0812">Transmembrane</keyword>
<dbReference type="SUPFAM" id="SSF48264">
    <property type="entry name" value="Cytochrome P450"/>
    <property type="match status" value="1"/>
</dbReference>
<comment type="cofactor">
    <cofactor evidence="1 6">
        <name>heme</name>
        <dbReference type="ChEBI" id="CHEBI:30413"/>
    </cofactor>
</comment>
<comment type="similarity">
    <text evidence="2 7">Belongs to the cytochrome P450 family.</text>
</comment>
<dbReference type="GO" id="GO:0005506">
    <property type="term" value="F:iron ion binding"/>
    <property type="evidence" value="ECO:0007669"/>
    <property type="project" value="InterPro"/>
</dbReference>
<dbReference type="EMBL" id="MU853919">
    <property type="protein sequence ID" value="KAK3935536.1"/>
    <property type="molecule type" value="Genomic_DNA"/>
</dbReference>
<dbReference type="InterPro" id="IPR017972">
    <property type="entry name" value="Cyt_P450_CS"/>
</dbReference>
<protein>
    <submittedName>
        <fullName evidence="9">Cytochrome P450</fullName>
    </submittedName>
</protein>
<sequence length="526" mass="59595">MDKIEVGNFATTMSPLAIGAALGVVVMSYIIWQYFSTLQLDPREPPVLKPSVPFIGHIVGLLRHRIDYLEIVRQKSNRPITTLPMLTGKVYMISSPSLIQAALRNRNLTFDVFGIEFAQRVFGLKDSTIDVFRGDSDIEHSPTHEVMSVIKTAMTGQPLYRMNVAALAYVGSIVNEIKEDKPLAVENVYLWLRDLMTMATAEAIYGHHNPLREDLTLIDALWGFEGNMQPLFLGFLPSVIARPAVANRNRFQDALIKYYRNRYEDGEDVAEVTRVRSHVLRKHGLNDADELARGEMGLIFVATTNTIPTLYWFFVNIWLRPELVEALREETSLLVRRKGDNVKEATVDISQLEENCPLLVSCYREAIRLGNQVMGNRRVLRDTVITDHENDGRSYLLKEGTDVIWSAKALHRAQGTWGEDASEFKPDRFLPKKEGEDDKKMKQHYIPFGGGKHLCPGRNFAFAENLGFMCAMLLGFEVEGLKQENVRVGWARFGEGVAKPPEGFQGGSITIRRREGWEDVKWGFVC</sequence>
<dbReference type="InterPro" id="IPR002403">
    <property type="entry name" value="Cyt_P450_E_grp-IV"/>
</dbReference>